<name>A0A9W9NHV0_9EURO</name>
<dbReference type="Proteomes" id="UP001150941">
    <property type="component" value="Unassembled WGS sequence"/>
</dbReference>
<dbReference type="GeneID" id="83205894"/>
<keyword evidence="2" id="KW-1185">Reference proteome</keyword>
<dbReference type="EMBL" id="JAPQKS010000007">
    <property type="protein sequence ID" value="KAJ5220091.1"/>
    <property type="molecule type" value="Genomic_DNA"/>
</dbReference>
<accession>A0A9W9NHV0</accession>
<dbReference type="RefSeq" id="XP_058326921.1">
    <property type="nucleotide sequence ID" value="XM_058478591.1"/>
</dbReference>
<reference evidence="1" key="1">
    <citation type="submission" date="2022-11" db="EMBL/GenBank/DDBJ databases">
        <authorList>
            <person name="Petersen C."/>
        </authorList>
    </citation>
    <scope>NUCLEOTIDE SEQUENCE</scope>
    <source>
        <strain evidence="1">IBT 19713</strain>
    </source>
</reference>
<dbReference type="AlphaFoldDB" id="A0A9W9NHV0"/>
<gene>
    <name evidence="1" type="ORF">N7468_009295</name>
</gene>
<comment type="caution">
    <text evidence="1">The sequence shown here is derived from an EMBL/GenBank/DDBJ whole genome shotgun (WGS) entry which is preliminary data.</text>
</comment>
<evidence type="ECO:0000313" key="2">
    <source>
        <dbReference type="Proteomes" id="UP001150941"/>
    </source>
</evidence>
<evidence type="ECO:0000313" key="1">
    <source>
        <dbReference type="EMBL" id="KAJ5220091.1"/>
    </source>
</evidence>
<organism evidence="1 2">
    <name type="scientific">Penicillium chermesinum</name>
    <dbReference type="NCBI Taxonomy" id="63820"/>
    <lineage>
        <taxon>Eukaryota</taxon>
        <taxon>Fungi</taxon>
        <taxon>Dikarya</taxon>
        <taxon>Ascomycota</taxon>
        <taxon>Pezizomycotina</taxon>
        <taxon>Eurotiomycetes</taxon>
        <taxon>Eurotiomycetidae</taxon>
        <taxon>Eurotiales</taxon>
        <taxon>Aspergillaceae</taxon>
        <taxon>Penicillium</taxon>
    </lineage>
</organism>
<proteinExistence type="predicted"/>
<protein>
    <submittedName>
        <fullName evidence="1">Uncharacterized protein</fullName>
    </submittedName>
</protein>
<reference evidence="1" key="2">
    <citation type="journal article" date="2023" name="IMA Fungus">
        <title>Comparative genomic study of the Penicillium genus elucidates a diverse pangenome and 15 lateral gene transfer events.</title>
        <authorList>
            <person name="Petersen C."/>
            <person name="Sorensen T."/>
            <person name="Nielsen M.R."/>
            <person name="Sondergaard T.E."/>
            <person name="Sorensen J.L."/>
            <person name="Fitzpatrick D.A."/>
            <person name="Frisvad J.C."/>
            <person name="Nielsen K.L."/>
        </authorList>
    </citation>
    <scope>NUCLEOTIDE SEQUENCE</scope>
    <source>
        <strain evidence="1">IBT 19713</strain>
    </source>
</reference>
<sequence>MSPLYTLNDRVISGHLQSANEACLQGFTTGLEFRAIPKYLTSTVLSRTLLRTLASPNLRPPSTLADLYVKARLKE</sequence>